<evidence type="ECO:0000259" key="1">
    <source>
        <dbReference type="PROSITE" id="PS51340"/>
    </source>
</evidence>
<dbReference type="AlphaFoldDB" id="A0AAP2D9G1"/>
<dbReference type="InterPro" id="IPR011037">
    <property type="entry name" value="Pyrv_Knase-like_insert_dom_sf"/>
</dbReference>
<dbReference type="PANTHER" id="PTHR14237:SF19">
    <property type="entry name" value="MITOCHONDRIAL AMIDOXIME REDUCING COMPONENT 1"/>
    <property type="match status" value="1"/>
</dbReference>
<dbReference type="RefSeq" id="WP_254090920.1">
    <property type="nucleotide sequence ID" value="NZ_JAHESC010000019.1"/>
</dbReference>
<dbReference type="PROSITE" id="PS51340">
    <property type="entry name" value="MOSC"/>
    <property type="match status" value="1"/>
</dbReference>
<dbReference type="GO" id="GO:0030151">
    <property type="term" value="F:molybdenum ion binding"/>
    <property type="evidence" value="ECO:0007669"/>
    <property type="project" value="InterPro"/>
</dbReference>
<reference evidence="2 3" key="1">
    <citation type="submission" date="2021-05" db="EMBL/GenBank/DDBJ databases">
        <title>A Polyphasic approach of four new species of the genus Ohtaekwangia: Ohtaekwangia histidinii sp. nov., Ohtaekwangia cretensis sp. nov., Ohtaekwangia indiensis sp. nov., Ohtaekwangia reichenbachii sp. nov. from diverse environment.</title>
        <authorList>
            <person name="Octaviana S."/>
        </authorList>
    </citation>
    <scope>NUCLEOTIDE SEQUENCE [LARGE SCALE GENOMIC DNA]</scope>
    <source>
        <strain evidence="2 3">PWU37</strain>
    </source>
</reference>
<dbReference type="GO" id="GO:0030170">
    <property type="term" value="F:pyridoxal phosphate binding"/>
    <property type="evidence" value="ECO:0007669"/>
    <property type="project" value="InterPro"/>
</dbReference>
<accession>A0AAP2D9G1</accession>
<dbReference type="SUPFAM" id="SSF141673">
    <property type="entry name" value="MOSC N-terminal domain-like"/>
    <property type="match status" value="1"/>
</dbReference>
<dbReference type="PANTHER" id="PTHR14237">
    <property type="entry name" value="MOLYBDOPTERIN COFACTOR SULFURASE MOSC"/>
    <property type="match status" value="1"/>
</dbReference>
<organism evidence="2 3">
    <name type="scientific">Dawidia soli</name>
    <dbReference type="NCBI Taxonomy" id="2782352"/>
    <lineage>
        <taxon>Bacteria</taxon>
        <taxon>Pseudomonadati</taxon>
        <taxon>Bacteroidota</taxon>
        <taxon>Cytophagia</taxon>
        <taxon>Cytophagales</taxon>
        <taxon>Chryseotaleaceae</taxon>
        <taxon>Dawidia</taxon>
    </lineage>
</organism>
<gene>
    <name evidence="2" type="ORF">KK078_14050</name>
</gene>
<sequence length="269" mass="30243">MTDLRLTEIWIYPIKSLGGIPLTSARVMGKGLQYDRRFMLVSPDGVCLTQREHPIMALFKLSLEGDQILIRHKDEVLTLPAVPASLQAPEQVRIWDDTVTAHGVGTENDQWFSSRMGLDAHLVYFPEDNARPVDPKYKVNDEHVGLADAYPFLVIGQSSLNDLNSRLDIPLPMNRFRPNLVITGAEAYAEDTWRDFRIGDTRFVGVKPCARCVLTTVNQDTAEKGKEPLKTLATYRSRNNKIMFGQNAVARDQQYISVGDPVTIETTNP</sequence>
<dbReference type="SUPFAM" id="SSF50800">
    <property type="entry name" value="PK beta-barrel domain-like"/>
    <property type="match status" value="1"/>
</dbReference>
<dbReference type="Proteomes" id="UP001319180">
    <property type="component" value="Unassembled WGS sequence"/>
</dbReference>
<dbReference type="InterPro" id="IPR005303">
    <property type="entry name" value="MOCOS_middle"/>
</dbReference>
<dbReference type="EMBL" id="JAHESC010000019">
    <property type="protein sequence ID" value="MBT1687689.1"/>
    <property type="molecule type" value="Genomic_DNA"/>
</dbReference>
<dbReference type="Pfam" id="PF03476">
    <property type="entry name" value="MOSC_N"/>
    <property type="match status" value="1"/>
</dbReference>
<proteinExistence type="predicted"/>
<comment type="caution">
    <text evidence="2">The sequence shown here is derived from an EMBL/GenBank/DDBJ whole genome shotgun (WGS) entry which is preliminary data.</text>
</comment>
<dbReference type="Pfam" id="PF03473">
    <property type="entry name" value="MOSC"/>
    <property type="match status" value="1"/>
</dbReference>
<keyword evidence="3" id="KW-1185">Reference proteome</keyword>
<dbReference type="InterPro" id="IPR005302">
    <property type="entry name" value="MoCF_Sase_C"/>
</dbReference>
<evidence type="ECO:0000313" key="3">
    <source>
        <dbReference type="Proteomes" id="UP001319180"/>
    </source>
</evidence>
<feature type="domain" description="MOSC" evidence="1">
    <location>
        <begin position="86"/>
        <end position="265"/>
    </location>
</feature>
<protein>
    <submittedName>
        <fullName evidence="2">MOSC domain-containing protein</fullName>
    </submittedName>
</protein>
<evidence type="ECO:0000313" key="2">
    <source>
        <dbReference type="EMBL" id="MBT1687689.1"/>
    </source>
</evidence>
<dbReference type="GO" id="GO:0003824">
    <property type="term" value="F:catalytic activity"/>
    <property type="evidence" value="ECO:0007669"/>
    <property type="project" value="InterPro"/>
</dbReference>
<name>A0AAP2D9G1_9BACT</name>